<dbReference type="EMBL" id="BGZK01000633">
    <property type="protein sequence ID" value="GBP53768.1"/>
    <property type="molecule type" value="Genomic_DNA"/>
</dbReference>
<evidence type="ECO:0000313" key="2">
    <source>
        <dbReference type="Proteomes" id="UP000299102"/>
    </source>
</evidence>
<dbReference type="Proteomes" id="UP000299102">
    <property type="component" value="Unassembled WGS sequence"/>
</dbReference>
<dbReference type="AlphaFoldDB" id="A0A4C1WQW2"/>
<name>A0A4C1WQW2_EUMVA</name>
<reference evidence="1 2" key="1">
    <citation type="journal article" date="2019" name="Commun. Biol.">
        <title>The bagworm genome reveals a unique fibroin gene that provides high tensile strength.</title>
        <authorList>
            <person name="Kono N."/>
            <person name="Nakamura H."/>
            <person name="Ohtoshi R."/>
            <person name="Tomita M."/>
            <person name="Numata K."/>
            <person name="Arakawa K."/>
        </authorList>
    </citation>
    <scope>NUCLEOTIDE SEQUENCE [LARGE SCALE GENOMIC DNA]</scope>
</reference>
<sequence>MSEFDRRLGDFFSRHLNHALRKEYDTGNFAAVKFVTKPSQWRKIATRRRRAVHTSVCTVGIPASPASRASGSCAVPYYTYACACLQLVIEV</sequence>
<protein>
    <submittedName>
        <fullName evidence="1">Uncharacterized protein</fullName>
    </submittedName>
</protein>
<organism evidence="1 2">
    <name type="scientific">Eumeta variegata</name>
    <name type="common">Bagworm moth</name>
    <name type="synonym">Eumeta japonica</name>
    <dbReference type="NCBI Taxonomy" id="151549"/>
    <lineage>
        <taxon>Eukaryota</taxon>
        <taxon>Metazoa</taxon>
        <taxon>Ecdysozoa</taxon>
        <taxon>Arthropoda</taxon>
        <taxon>Hexapoda</taxon>
        <taxon>Insecta</taxon>
        <taxon>Pterygota</taxon>
        <taxon>Neoptera</taxon>
        <taxon>Endopterygota</taxon>
        <taxon>Lepidoptera</taxon>
        <taxon>Glossata</taxon>
        <taxon>Ditrysia</taxon>
        <taxon>Tineoidea</taxon>
        <taxon>Psychidae</taxon>
        <taxon>Oiketicinae</taxon>
        <taxon>Eumeta</taxon>
    </lineage>
</organism>
<gene>
    <name evidence="1" type="ORF">EVAR_84252_1</name>
</gene>
<proteinExistence type="predicted"/>
<evidence type="ECO:0000313" key="1">
    <source>
        <dbReference type="EMBL" id="GBP53768.1"/>
    </source>
</evidence>
<comment type="caution">
    <text evidence="1">The sequence shown here is derived from an EMBL/GenBank/DDBJ whole genome shotgun (WGS) entry which is preliminary data.</text>
</comment>
<keyword evidence="2" id="KW-1185">Reference proteome</keyword>
<accession>A0A4C1WQW2</accession>